<dbReference type="CDD" id="cd04465">
    <property type="entry name" value="S1_RPS1_repeat_ec2_hs2"/>
    <property type="match status" value="1"/>
</dbReference>
<dbReference type="PANTHER" id="PTHR47559:SF1">
    <property type="entry name" value="OS03G0844900 PROTEIN"/>
    <property type="match status" value="1"/>
</dbReference>
<feature type="domain" description="S1 motif" evidence="2">
    <location>
        <begin position="292"/>
        <end position="361"/>
    </location>
</feature>
<dbReference type="InterPro" id="IPR035104">
    <property type="entry name" value="Ribosomal_protein_S1-like"/>
</dbReference>
<keyword evidence="3" id="KW-0687">Ribonucleoprotein</keyword>
<name>A0A2M7H597_9BACT</name>
<dbReference type="SUPFAM" id="SSF50249">
    <property type="entry name" value="Nucleic acid-binding proteins"/>
    <property type="match status" value="4"/>
</dbReference>
<dbReference type="PRINTS" id="PR00681">
    <property type="entry name" value="RIBOSOMALS1"/>
</dbReference>
<dbReference type="Pfam" id="PF00575">
    <property type="entry name" value="S1"/>
    <property type="match status" value="3"/>
</dbReference>
<dbReference type="FunFam" id="2.40.50.140:FF:000103">
    <property type="entry name" value="protein RRP5 homolog"/>
    <property type="match status" value="1"/>
</dbReference>
<evidence type="ECO:0000313" key="3">
    <source>
        <dbReference type="EMBL" id="PIW37397.1"/>
    </source>
</evidence>
<dbReference type="GO" id="GO:0003676">
    <property type="term" value="F:nucleic acid binding"/>
    <property type="evidence" value="ECO:0007669"/>
    <property type="project" value="InterPro"/>
</dbReference>
<dbReference type="Proteomes" id="UP000230292">
    <property type="component" value="Unassembled WGS sequence"/>
</dbReference>
<evidence type="ECO:0000259" key="2">
    <source>
        <dbReference type="PROSITE" id="PS50126"/>
    </source>
</evidence>
<dbReference type="InterPro" id="IPR003029">
    <property type="entry name" value="S1_domain"/>
</dbReference>
<feature type="domain" description="S1 motif" evidence="2">
    <location>
        <begin position="28"/>
        <end position="95"/>
    </location>
</feature>
<feature type="domain" description="S1 motif" evidence="2">
    <location>
        <begin position="208"/>
        <end position="275"/>
    </location>
</feature>
<sequence length="368" mass="40709">MATTTPESIAEMQQLLDEHTEITLPAVGDLVEGVVISALNNEVHIDLDGIATGVVRGPELIDESGMYENLEPGQQVAATVLELENEMGELELSFREAGHKKAWDELEVFRKDSATVQGVITDANKGGLIVRFKNVTGFLPVSQLTVERYPRVEGANRAKILEKLQAFIGDTFDVVIIDVDEDENKLIFSEKAAKAEEQKEMLEAFHIGDKVKGQVTGVVDFGAFVQFGEGLEGLVHISELAWQRIDDPKDVINVGDDVEAQIISIENGKISLSIRRLQQDPWQLVAKKYNVGDLVEGTVLKLNPFGAFVELDRDIHGLAHISELSWKKIQSPEDVLKPGEVRKFKIVSIEPSEHRLGLSVKQMTERPA</sequence>
<dbReference type="PROSITE" id="PS50126">
    <property type="entry name" value="S1"/>
    <property type="match status" value="4"/>
</dbReference>
<evidence type="ECO:0000313" key="4">
    <source>
        <dbReference type="Proteomes" id="UP000230292"/>
    </source>
</evidence>
<comment type="caution">
    <text evidence="3">The sequence shown here is derived from an EMBL/GenBank/DDBJ whole genome shotgun (WGS) entry which is preliminary data.</text>
</comment>
<feature type="non-terminal residue" evidence="3">
    <location>
        <position position="368"/>
    </location>
</feature>
<protein>
    <submittedName>
        <fullName evidence="3">30S ribosomal protein S1</fullName>
    </submittedName>
</protein>
<dbReference type="InterPro" id="IPR052757">
    <property type="entry name" value="Ribosomal_protein_S1"/>
</dbReference>
<keyword evidence="3" id="KW-0689">Ribosomal protein</keyword>
<dbReference type="PANTHER" id="PTHR47559">
    <property type="entry name" value="OS03G0844900 PROTEIN"/>
    <property type="match status" value="1"/>
</dbReference>
<dbReference type="AlphaFoldDB" id="A0A2M7H597"/>
<organism evidence="3 4">
    <name type="scientific">Candidatus Kerfeldbacteria bacterium CG15_BIG_FIL_POST_REV_8_21_14_020_45_12</name>
    <dbReference type="NCBI Taxonomy" id="2014247"/>
    <lineage>
        <taxon>Bacteria</taxon>
        <taxon>Candidatus Kerfeldiibacteriota</taxon>
    </lineage>
</organism>
<accession>A0A2M7H597</accession>
<dbReference type="InterPro" id="IPR012340">
    <property type="entry name" value="NA-bd_OB-fold"/>
</dbReference>
<dbReference type="GO" id="GO:0005840">
    <property type="term" value="C:ribosome"/>
    <property type="evidence" value="ECO:0007669"/>
    <property type="project" value="UniProtKB-KW"/>
</dbReference>
<dbReference type="SMART" id="SM00316">
    <property type="entry name" value="S1"/>
    <property type="match status" value="4"/>
</dbReference>
<proteinExistence type="predicted"/>
<comment type="function">
    <text evidence="1">Binds mRNA; thus facilitating recognition of the initiation point. It is needed to translate mRNA with a short Shine-Dalgarno (SD) purine-rich sequence.</text>
</comment>
<feature type="domain" description="S1 motif" evidence="2">
    <location>
        <begin position="113"/>
        <end position="191"/>
    </location>
</feature>
<evidence type="ECO:0000256" key="1">
    <source>
        <dbReference type="ARBA" id="ARBA00025604"/>
    </source>
</evidence>
<dbReference type="Gene3D" id="2.40.50.140">
    <property type="entry name" value="Nucleic acid-binding proteins"/>
    <property type="match status" value="4"/>
</dbReference>
<gene>
    <name evidence="3" type="ORF">COW24_00475</name>
</gene>
<dbReference type="EMBL" id="PFGC01000007">
    <property type="protein sequence ID" value="PIW37397.1"/>
    <property type="molecule type" value="Genomic_DNA"/>
</dbReference>
<reference evidence="3 4" key="1">
    <citation type="submission" date="2017-09" db="EMBL/GenBank/DDBJ databases">
        <title>Depth-based differentiation of microbial function through sediment-hosted aquifers and enrichment of novel symbionts in the deep terrestrial subsurface.</title>
        <authorList>
            <person name="Probst A.J."/>
            <person name="Ladd B."/>
            <person name="Jarett J.K."/>
            <person name="Geller-Mcgrath D.E."/>
            <person name="Sieber C.M."/>
            <person name="Emerson J.B."/>
            <person name="Anantharaman K."/>
            <person name="Thomas B.C."/>
            <person name="Malmstrom R."/>
            <person name="Stieglmeier M."/>
            <person name="Klingl A."/>
            <person name="Woyke T."/>
            <person name="Ryan C.M."/>
            <person name="Banfield J.F."/>
        </authorList>
    </citation>
    <scope>NUCLEOTIDE SEQUENCE [LARGE SCALE GENOMIC DNA]</scope>
    <source>
        <strain evidence="3">CG15_BIG_FIL_POST_REV_8_21_14_020_45_12</strain>
    </source>
</reference>